<name>A0A3D9H825_9FLAO</name>
<comment type="caution">
    <text evidence="4">The sequence shown here is derived from an EMBL/GenBank/DDBJ whole genome shotgun (WGS) entry which is preliminary data.</text>
</comment>
<keyword evidence="3" id="KW-1133">Transmembrane helix</keyword>
<dbReference type="Gene3D" id="3.30.910.20">
    <property type="entry name" value="Skp domain"/>
    <property type="match status" value="1"/>
</dbReference>
<keyword evidence="3" id="KW-0812">Transmembrane</keyword>
<feature type="transmembrane region" description="Helical" evidence="3">
    <location>
        <begin position="12"/>
        <end position="28"/>
    </location>
</feature>
<evidence type="ECO:0000256" key="1">
    <source>
        <dbReference type="ARBA" id="ARBA00009091"/>
    </source>
</evidence>
<sequence length="168" mass="19369">MDKNKLHTTINSIFILAIAAFGIIYYLTNTNEHIVYVDYAKLFNGFNMTRDISAAEKQKMEIQRKTLDSLYTVLRSTNHTETDSHKNLQQEIAQKSKAYQEAQNTSYQNLNSKVWDRLNTYVNEYANHKDLKIVLGANGNGNVMFGKTDLDITDDLLRYANEKYEGNI</sequence>
<dbReference type="AlphaFoldDB" id="A0A3D9H825"/>
<dbReference type="InterPro" id="IPR024930">
    <property type="entry name" value="Skp_dom_sf"/>
</dbReference>
<dbReference type="Proteomes" id="UP000256629">
    <property type="component" value="Unassembled WGS sequence"/>
</dbReference>
<dbReference type="RefSeq" id="WP_116524867.1">
    <property type="nucleotide sequence ID" value="NZ_QRDX01000008.1"/>
</dbReference>
<dbReference type="GO" id="GO:0005829">
    <property type="term" value="C:cytosol"/>
    <property type="evidence" value="ECO:0007669"/>
    <property type="project" value="TreeGrafter"/>
</dbReference>
<dbReference type="GO" id="GO:0051082">
    <property type="term" value="F:unfolded protein binding"/>
    <property type="evidence" value="ECO:0007669"/>
    <property type="project" value="InterPro"/>
</dbReference>
<dbReference type="GO" id="GO:0050821">
    <property type="term" value="P:protein stabilization"/>
    <property type="evidence" value="ECO:0007669"/>
    <property type="project" value="TreeGrafter"/>
</dbReference>
<proteinExistence type="inferred from homology"/>
<dbReference type="PANTHER" id="PTHR35089:SF1">
    <property type="entry name" value="CHAPERONE PROTEIN SKP"/>
    <property type="match status" value="1"/>
</dbReference>
<keyword evidence="3" id="KW-0472">Membrane</keyword>
<protein>
    <submittedName>
        <fullName evidence="4">Outer membrane protein</fullName>
    </submittedName>
</protein>
<dbReference type="PANTHER" id="PTHR35089">
    <property type="entry name" value="CHAPERONE PROTEIN SKP"/>
    <property type="match status" value="1"/>
</dbReference>
<comment type="similarity">
    <text evidence="1">Belongs to the Skp family.</text>
</comment>
<dbReference type="OrthoDB" id="677272at2"/>
<reference evidence="4 5" key="1">
    <citation type="submission" date="2018-07" db="EMBL/GenBank/DDBJ databases">
        <title>Genomic Encyclopedia of Type Strains, Phase III (KMG-III): the genomes of soil and plant-associated and newly described type strains.</title>
        <authorList>
            <person name="Whitman W."/>
        </authorList>
    </citation>
    <scope>NUCLEOTIDE SEQUENCE [LARGE SCALE GENOMIC DNA]</scope>
    <source>
        <strain evidence="4 5">CECT 8487</strain>
    </source>
</reference>
<dbReference type="InterPro" id="IPR005632">
    <property type="entry name" value="Chaperone_Skp"/>
</dbReference>
<evidence type="ECO:0000313" key="5">
    <source>
        <dbReference type="Proteomes" id="UP000256629"/>
    </source>
</evidence>
<evidence type="ECO:0000256" key="2">
    <source>
        <dbReference type="ARBA" id="ARBA00022729"/>
    </source>
</evidence>
<evidence type="ECO:0000313" key="4">
    <source>
        <dbReference type="EMBL" id="RED45642.1"/>
    </source>
</evidence>
<gene>
    <name evidence="4" type="ORF">DFQ02_10820</name>
</gene>
<dbReference type="SMART" id="SM00935">
    <property type="entry name" value="OmpH"/>
    <property type="match status" value="1"/>
</dbReference>
<evidence type="ECO:0000256" key="3">
    <source>
        <dbReference type="SAM" id="Phobius"/>
    </source>
</evidence>
<keyword evidence="2" id="KW-0732">Signal</keyword>
<accession>A0A3D9H825</accession>
<dbReference type="EMBL" id="QRDX01000008">
    <property type="protein sequence ID" value="RED45642.1"/>
    <property type="molecule type" value="Genomic_DNA"/>
</dbReference>
<keyword evidence="5" id="KW-1185">Reference proteome</keyword>
<dbReference type="SUPFAM" id="SSF111384">
    <property type="entry name" value="OmpH-like"/>
    <property type="match status" value="1"/>
</dbReference>
<dbReference type="Pfam" id="PF03938">
    <property type="entry name" value="OmpH"/>
    <property type="match status" value="1"/>
</dbReference>
<organism evidence="4 5">
    <name type="scientific">Seonamhaeicola aphaedonensis</name>
    <dbReference type="NCBI Taxonomy" id="1461338"/>
    <lineage>
        <taxon>Bacteria</taxon>
        <taxon>Pseudomonadati</taxon>
        <taxon>Bacteroidota</taxon>
        <taxon>Flavobacteriia</taxon>
        <taxon>Flavobacteriales</taxon>
        <taxon>Flavobacteriaceae</taxon>
    </lineage>
</organism>